<dbReference type="InterPro" id="IPR001789">
    <property type="entry name" value="Sig_transdc_resp-reg_receiver"/>
</dbReference>
<dbReference type="PRINTS" id="PR00344">
    <property type="entry name" value="BCTRLSENSOR"/>
</dbReference>
<dbReference type="InterPro" id="IPR003661">
    <property type="entry name" value="HisK_dim/P_dom"/>
</dbReference>
<dbReference type="Pfam" id="PF08448">
    <property type="entry name" value="PAS_4"/>
    <property type="match status" value="1"/>
</dbReference>
<keyword evidence="5" id="KW-0418">Kinase</keyword>
<feature type="domain" description="PAS" evidence="9">
    <location>
        <begin position="1"/>
        <end position="46"/>
    </location>
</feature>
<dbReference type="Pfam" id="PF00512">
    <property type="entry name" value="HisKA"/>
    <property type="match status" value="1"/>
</dbReference>
<dbReference type="CDD" id="cd16922">
    <property type="entry name" value="HATPase_EvgS-ArcB-TorS-like"/>
    <property type="match status" value="1"/>
</dbReference>
<gene>
    <name evidence="10" type="ORF">OCL97_12450</name>
</gene>
<accession>A0ABW6CNX2</accession>
<dbReference type="InterPro" id="IPR036097">
    <property type="entry name" value="HisK_dim/P_sf"/>
</dbReference>
<evidence type="ECO:0000256" key="2">
    <source>
        <dbReference type="ARBA" id="ARBA00012438"/>
    </source>
</evidence>
<reference evidence="10 11" key="1">
    <citation type="submission" date="2022-09" db="EMBL/GenBank/DDBJ databases">
        <title>New species of Phenylobacterium.</title>
        <authorList>
            <person name="Mieszkin S."/>
        </authorList>
    </citation>
    <scope>NUCLEOTIDE SEQUENCE [LARGE SCALE GENOMIC DNA]</scope>
    <source>
        <strain evidence="10 11">HK31-G</strain>
    </source>
</reference>
<dbReference type="EC" id="2.7.13.3" evidence="2"/>
<keyword evidence="10" id="KW-0547">Nucleotide-binding</keyword>
<keyword evidence="11" id="KW-1185">Reference proteome</keyword>
<keyword evidence="10" id="KW-0067">ATP-binding</keyword>
<evidence type="ECO:0000313" key="10">
    <source>
        <dbReference type="EMBL" id="MFD3264767.1"/>
    </source>
</evidence>
<comment type="catalytic activity">
    <reaction evidence="1">
        <text>ATP + protein L-histidine = ADP + protein N-phospho-L-histidine.</text>
        <dbReference type="EC" id="2.7.13.3"/>
    </reaction>
</comment>
<evidence type="ECO:0000256" key="5">
    <source>
        <dbReference type="ARBA" id="ARBA00022777"/>
    </source>
</evidence>
<keyword evidence="3 6" id="KW-0597">Phosphoprotein</keyword>
<dbReference type="PROSITE" id="PS50110">
    <property type="entry name" value="RESPONSE_REGULATORY"/>
    <property type="match status" value="1"/>
</dbReference>
<evidence type="ECO:0000259" key="8">
    <source>
        <dbReference type="PROSITE" id="PS50110"/>
    </source>
</evidence>
<dbReference type="Pfam" id="PF00072">
    <property type="entry name" value="Response_reg"/>
    <property type="match status" value="1"/>
</dbReference>
<dbReference type="PANTHER" id="PTHR43047">
    <property type="entry name" value="TWO-COMPONENT HISTIDINE PROTEIN KINASE"/>
    <property type="match status" value="1"/>
</dbReference>
<dbReference type="CDD" id="cd17546">
    <property type="entry name" value="REC_hyHK_CKI1_RcsC-like"/>
    <property type="match status" value="1"/>
</dbReference>
<evidence type="ECO:0000256" key="3">
    <source>
        <dbReference type="ARBA" id="ARBA00022553"/>
    </source>
</evidence>
<proteinExistence type="predicted"/>
<dbReference type="InterPro" id="IPR035965">
    <property type="entry name" value="PAS-like_dom_sf"/>
</dbReference>
<feature type="modified residue" description="4-aspartylphosphate" evidence="6">
    <location>
        <position position="653"/>
    </location>
</feature>
<dbReference type="InterPro" id="IPR011006">
    <property type="entry name" value="CheY-like_superfamily"/>
</dbReference>
<dbReference type="SMART" id="SM00388">
    <property type="entry name" value="HisKA"/>
    <property type="match status" value="1"/>
</dbReference>
<dbReference type="SMART" id="SM00086">
    <property type="entry name" value="PAC"/>
    <property type="match status" value="2"/>
</dbReference>
<feature type="domain" description="Histidine kinase" evidence="7">
    <location>
        <begin position="366"/>
        <end position="583"/>
    </location>
</feature>
<dbReference type="GO" id="GO:0005524">
    <property type="term" value="F:ATP binding"/>
    <property type="evidence" value="ECO:0007669"/>
    <property type="project" value="UniProtKB-KW"/>
</dbReference>
<dbReference type="InterPro" id="IPR013656">
    <property type="entry name" value="PAS_4"/>
</dbReference>
<evidence type="ECO:0000313" key="11">
    <source>
        <dbReference type="Proteomes" id="UP001598130"/>
    </source>
</evidence>
<evidence type="ECO:0000256" key="6">
    <source>
        <dbReference type="PROSITE-ProRule" id="PRU00169"/>
    </source>
</evidence>
<dbReference type="InterPro" id="IPR005467">
    <property type="entry name" value="His_kinase_dom"/>
</dbReference>
<dbReference type="InterPro" id="IPR036890">
    <property type="entry name" value="HATPase_C_sf"/>
</dbReference>
<sequence>MLDGLPVAAALLDAGGQIAAANRDFARLLGAPADDLVGRHLGALLDAAATETRPAANAYRLETYGEARWVRADHSAGGLVLLIDVTAEHRMLDAALNASSMRDQLMADAEVGTWLYDPDRDIYFFSSELAFGWAESTEGVPTEVLEQIQHEDDQAKDREIRERVTRLGGQAEAEMRYRTAEGGWKHLRVLYRAGKQTPSGRYEMYGISQNISPQAQARDEATASTQRLKLALNAANAGVFEFDYAKRSFWLSPELRALVGQDLLSGAKANPFGMFHPDDQARARDLNVRAERQDQIAPVDVRLMRSAGPIWVRFYLEVEHDTGGDPIRCVGLMIDIDDQKRQELALAEATQAAEAATAAKSDFLASVSHEIRTPMNGVVGILHLLEREPLTPEGAGMLQEAVACSQMLAQLINDVLDFSKMEAGKLDLAPVPVDLAALADSVAALIRPQAEDKGVYLHVAAEGLGYAAIDPVRLRQCLFNVIGNAVKFTGEGGVSVRLSYVDGDPRRLRCEVQDTGIGIPASARASLFDRFQQADVGTTRRFGGTGLGLAISRSLARMMGGDMDFDSVEGEGSTFWFEVAAPVAEAPPSTAVNAFGDAPLEGLRVLVVDDNRVNRLVGVKSLEALGAEAREADCGEAAVEAVIADDYDLILMDVNMPGIDGLEATRRIRALGGSAAQTPVIALTADVMTHHQQRYHAAGMNGFVPKPFSPLQLLAEIARLVAGEGEGPEALSA</sequence>
<feature type="domain" description="Response regulatory" evidence="8">
    <location>
        <begin position="604"/>
        <end position="721"/>
    </location>
</feature>
<dbReference type="Gene3D" id="3.40.50.2300">
    <property type="match status" value="1"/>
</dbReference>
<keyword evidence="4" id="KW-0808">Transferase</keyword>
<evidence type="ECO:0000256" key="1">
    <source>
        <dbReference type="ARBA" id="ARBA00000085"/>
    </source>
</evidence>
<dbReference type="Gene3D" id="3.30.450.20">
    <property type="entry name" value="PAS domain"/>
    <property type="match status" value="3"/>
</dbReference>
<dbReference type="SMART" id="SM00091">
    <property type="entry name" value="PAS"/>
    <property type="match status" value="2"/>
</dbReference>
<dbReference type="SMART" id="SM00448">
    <property type="entry name" value="REC"/>
    <property type="match status" value="1"/>
</dbReference>
<dbReference type="EMBL" id="JAOTJD010000022">
    <property type="protein sequence ID" value="MFD3264767.1"/>
    <property type="molecule type" value="Genomic_DNA"/>
</dbReference>
<evidence type="ECO:0000256" key="4">
    <source>
        <dbReference type="ARBA" id="ARBA00022679"/>
    </source>
</evidence>
<dbReference type="SUPFAM" id="SSF55874">
    <property type="entry name" value="ATPase domain of HSP90 chaperone/DNA topoisomerase II/histidine kinase"/>
    <property type="match status" value="1"/>
</dbReference>
<dbReference type="CDD" id="cd00082">
    <property type="entry name" value="HisKA"/>
    <property type="match status" value="1"/>
</dbReference>
<dbReference type="SMART" id="SM00387">
    <property type="entry name" value="HATPase_c"/>
    <property type="match status" value="1"/>
</dbReference>
<dbReference type="RefSeq" id="WP_377370343.1">
    <property type="nucleotide sequence ID" value="NZ_JAOTJD010000022.1"/>
</dbReference>
<dbReference type="SUPFAM" id="SSF55785">
    <property type="entry name" value="PYP-like sensor domain (PAS domain)"/>
    <property type="match status" value="3"/>
</dbReference>
<dbReference type="Pfam" id="PF02518">
    <property type="entry name" value="HATPase_c"/>
    <property type="match status" value="1"/>
</dbReference>
<dbReference type="InterPro" id="IPR004358">
    <property type="entry name" value="Sig_transdc_His_kin-like_C"/>
</dbReference>
<dbReference type="PANTHER" id="PTHR43047:SF64">
    <property type="entry name" value="HISTIDINE KINASE CONTAINING CHEY-HOMOLOGOUS RECEIVER DOMAIN AND PAS DOMAIN-RELATED"/>
    <property type="match status" value="1"/>
</dbReference>
<protein>
    <recommendedName>
        <fullName evidence="2">histidine kinase</fullName>
        <ecNumber evidence="2">2.7.13.3</ecNumber>
    </recommendedName>
</protein>
<organism evidence="10 11">
    <name type="scientific">Phenylobacterium ferrooxidans</name>
    <dbReference type="NCBI Taxonomy" id="2982689"/>
    <lineage>
        <taxon>Bacteria</taxon>
        <taxon>Pseudomonadati</taxon>
        <taxon>Pseudomonadota</taxon>
        <taxon>Alphaproteobacteria</taxon>
        <taxon>Caulobacterales</taxon>
        <taxon>Caulobacteraceae</taxon>
        <taxon>Phenylobacterium</taxon>
    </lineage>
</organism>
<dbReference type="PROSITE" id="PS50112">
    <property type="entry name" value="PAS"/>
    <property type="match status" value="1"/>
</dbReference>
<dbReference type="PROSITE" id="PS50109">
    <property type="entry name" value="HIS_KIN"/>
    <property type="match status" value="1"/>
</dbReference>
<dbReference type="InterPro" id="IPR003594">
    <property type="entry name" value="HATPase_dom"/>
</dbReference>
<dbReference type="Gene3D" id="3.30.565.10">
    <property type="entry name" value="Histidine kinase-like ATPase, C-terminal domain"/>
    <property type="match status" value="1"/>
</dbReference>
<dbReference type="Gene3D" id="1.10.287.130">
    <property type="match status" value="1"/>
</dbReference>
<dbReference type="InterPro" id="IPR000014">
    <property type="entry name" value="PAS"/>
</dbReference>
<dbReference type="SUPFAM" id="SSF52172">
    <property type="entry name" value="CheY-like"/>
    <property type="match status" value="1"/>
</dbReference>
<evidence type="ECO:0000259" key="9">
    <source>
        <dbReference type="PROSITE" id="PS50112"/>
    </source>
</evidence>
<dbReference type="CDD" id="cd00130">
    <property type="entry name" value="PAS"/>
    <property type="match status" value="2"/>
</dbReference>
<name>A0ABW6CNX2_9CAUL</name>
<dbReference type="SUPFAM" id="SSF47384">
    <property type="entry name" value="Homodimeric domain of signal transducing histidine kinase"/>
    <property type="match status" value="1"/>
</dbReference>
<dbReference type="InterPro" id="IPR001610">
    <property type="entry name" value="PAC"/>
</dbReference>
<evidence type="ECO:0000259" key="7">
    <source>
        <dbReference type="PROSITE" id="PS50109"/>
    </source>
</evidence>
<dbReference type="Proteomes" id="UP001598130">
    <property type="component" value="Unassembled WGS sequence"/>
</dbReference>
<comment type="caution">
    <text evidence="10">The sequence shown here is derived from an EMBL/GenBank/DDBJ whole genome shotgun (WGS) entry which is preliminary data.</text>
</comment>